<comment type="similarity">
    <text evidence="2">Belongs to the EBP2 family.</text>
</comment>
<gene>
    <name evidence="8" type="primary">ebp2</name>
    <name evidence="8" type="ORF">LTR78_000602</name>
</gene>
<dbReference type="GO" id="GO:0006364">
    <property type="term" value="P:rRNA processing"/>
    <property type="evidence" value="ECO:0007669"/>
    <property type="project" value="TreeGrafter"/>
</dbReference>
<accession>A0AAE1C6P5</accession>
<comment type="caution">
    <text evidence="8">The sequence shown here is derived from an EMBL/GenBank/DDBJ whole genome shotgun (WGS) entry which is preliminary data.</text>
</comment>
<dbReference type="RefSeq" id="XP_064699584.1">
    <property type="nucleotide sequence ID" value="XM_064833315.1"/>
</dbReference>
<dbReference type="GO" id="GO:0034399">
    <property type="term" value="C:nuclear periphery"/>
    <property type="evidence" value="ECO:0007669"/>
    <property type="project" value="TreeGrafter"/>
</dbReference>
<evidence type="ECO:0000256" key="7">
    <source>
        <dbReference type="SAM" id="MobiDB-lite"/>
    </source>
</evidence>
<name>A0AAE1C6P5_9PEZI</name>
<evidence type="ECO:0000256" key="6">
    <source>
        <dbReference type="SAM" id="Coils"/>
    </source>
</evidence>
<evidence type="ECO:0000256" key="5">
    <source>
        <dbReference type="ARBA" id="ARBA00023242"/>
    </source>
</evidence>
<evidence type="ECO:0000313" key="8">
    <source>
        <dbReference type="EMBL" id="KAK3680224.1"/>
    </source>
</evidence>
<evidence type="ECO:0000313" key="9">
    <source>
        <dbReference type="Proteomes" id="UP001274830"/>
    </source>
</evidence>
<feature type="region of interest" description="Disordered" evidence="7">
    <location>
        <begin position="285"/>
        <end position="443"/>
    </location>
</feature>
<comment type="subcellular location">
    <subcellularLocation>
        <location evidence="1">Nucleus</location>
        <location evidence="1">Nucleolus</location>
    </subcellularLocation>
</comment>
<feature type="compositionally biased region" description="Basic and acidic residues" evidence="7">
    <location>
        <begin position="313"/>
        <end position="325"/>
    </location>
</feature>
<feature type="compositionally biased region" description="Basic residues" evidence="7">
    <location>
        <begin position="422"/>
        <end position="443"/>
    </location>
</feature>
<feature type="compositionally biased region" description="Acidic residues" evidence="7">
    <location>
        <begin position="118"/>
        <end position="132"/>
    </location>
</feature>
<dbReference type="Proteomes" id="UP001274830">
    <property type="component" value="Unassembled WGS sequence"/>
</dbReference>
<feature type="compositionally biased region" description="Acidic residues" evidence="7">
    <location>
        <begin position="93"/>
        <end position="111"/>
    </location>
</feature>
<feature type="coiled-coil region" evidence="6">
    <location>
        <begin position="227"/>
        <end position="254"/>
    </location>
</feature>
<dbReference type="GO" id="GO:0042273">
    <property type="term" value="P:ribosomal large subunit biogenesis"/>
    <property type="evidence" value="ECO:0007669"/>
    <property type="project" value="TreeGrafter"/>
</dbReference>
<proteinExistence type="inferred from homology"/>
<dbReference type="GO" id="GO:0030687">
    <property type="term" value="C:preribosome, large subunit precursor"/>
    <property type="evidence" value="ECO:0007669"/>
    <property type="project" value="TreeGrafter"/>
</dbReference>
<feature type="compositionally biased region" description="Basic and acidic residues" evidence="7">
    <location>
        <begin position="285"/>
        <end position="303"/>
    </location>
</feature>
<dbReference type="AlphaFoldDB" id="A0AAE1C6P5"/>
<dbReference type="GO" id="GO:0005730">
    <property type="term" value="C:nucleolus"/>
    <property type="evidence" value="ECO:0007669"/>
    <property type="project" value="UniProtKB-SubCell"/>
</dbReference>
<sequence>MVKQNNLKAALDRNKGVDYAKDKQKKLQKEAQKRKLKQKRSEVDIDALDEDVAGEEEEDEEAQALSEELRDQVAQIIAADGASLKEKTNGEAEGWETDESEDGEEDEEDAEGGVNLDTFEDESDSDSDEDETFYTAAATSPKKKNIGGVPVEEEDDDVEDEDDIPLSDIESLASEDKGDVIPHQRLTINNTAALQRALKSFALPSSLPFSAAQSVTTSEPVQIADEEDDLTRELAFYQQSLNAVKEARIQLKKEGVPFTRPADYFAEMVKSEEQMGKVKQKMVDEAARKKASSDARRQRDLKKFGKAVQVAKLQERDRAKRDMLDKVGALKRKRSGGAELTANEDSMFDVALEDAATTEKKDRADRRAKGAAAGGKRGRDGDGGPNRKRQKKDEKFGFGGKKKFAKSNDARSTGDMSGFSARKMKGGAKGGAKRPGKSKRART</sequence>
<keyword evidence="3" id="KW-0690">Ribosome biogenesis</keyword>
<dbReference type="GeneID" id="89957841"/>
<dbReference type="EMBL" id="JAUTXT010000001">
    <property type="protein sequence ID" value="KAK3680224.1"/>
    <property type="molecule type" value="Genomic_DNA"/>
</dbReference>
<feature type="compositionally biased region" description="Acidic residues" evidence="7">
    <location>
        <begin position="151"/>
        <end position="163"/>
    </location>
</feature>
<evidence type="ECO:0000256" key="4">
    <source>
        <dbReference type="ARBA" id="ARBA00023054"/>
    </source>
</evidence>
<dbReference type="Pfam" id="PF05890">
    <property type="entry name" value="Ebp2"/>
    <property type="match status" value="1"/>
</dbReference>
<protein>
    <submittedName>
        <fullName evidence="8">rRNA-processing protein EBP2</fullName>
    </submittedName>
</protein>
<keyword evidence="9" id="KW-1185">Reference proteome</keyword>
<evidence type="ECO:0000256" key="1">
    <source>
        <dbReference type="ARBA" id="ARBA00004604"/>
    </source>
</evidence>
<dbReference type="PANTHER" id="PTHR13028">
    <property type="entry name" value="RRNA PROCESSING PROTEIN EBNA1-BINDING PROTEIN-RELATED"/>
    <property type="match status" value="1"/>
</dbReference>
<feature type="compositionally biased region" description="Acidic residues" evidence="7">
    <location>
        <begin position="44"/>
        <end position="62"/>
    </location>
</feature>
<organism evidence="8 9">
    <name type="scientific">Recurvomyces mirabilis</name>
    <dbReference type="NCBI Taxonomy" id="574656"/>
    <lineage>
        <taxon>Eukaryota</taxon>
        <taxon>Fungi</taxon>
        <taxon>Dikarya</taxon>
        <taxon>Ascomycota</taxon>
        <taxon>Pezizomycotina</taxon>
        <taxon>Dothideomycetes</taxon>
        <taxon>Dothideomycetidae</taxon>
        <taxon>Mycosphaerellales</taxon>
        <taxon>Teratosphaeriaceae</taxon>
        <taxon>Recurvomyces</taxon>
    </lineage>
</organism>
<keyword evidence="5" id="KW-0539">Nucleus</keyword>
<feature type="compositionally biased region" description="Basic and acidic residues" evidence="7">
    <location>
        <begin position="10"/>
        <end position="43"/>
    </location>
</feature>
<evidence type="ECO:0000256" key="3">
    <source>
        <dbReference type="ARBA" id="ARBA00022517"/>
    </source>
</evidence>
<reference evidence="8" key="1">
    <citation type="submission" date="2023-07" db="EMBL/GenBank/DDBJ databases">
        <title>Black Yeasts Isolated from many extreme environments.</title>
        <authorList>
            <person name="Coleine C."/>
            <person name="Stajich J.E."/>
            <person name="Selbmann L."/>
        </authorList>
    </citation>
    <scope>NUCLEOTIDE SEQUENCE</scope>
    <source>
        <strain evidence="8">CCFEE 5485</strain>
    </source>
</reference>
<keyword evidence="4 6" id="KW-0175">Coiled coil</keyword>
<dbReference type="InterPro" id="IPR008610">
    <property type="entry name" value="Ebp2"/>
</dbReference>
<feature type="region of interest" description="Disordered" evidence="7">
    <location>
        <begin position="1"/>
        <end position="163"/>
    </location>
</feature>
<evidence type="ECO:0000256" key="2">
    <source>
        <dbReference type="ARBA" id="ARBA00007336"/>
    </source>
</evidence>
<dbReference type="PANTHER" id="PTHR13028:SF0">
    <property type="entry name" value="RRNA-PROCESSING PROTEIN EBP2-RELATED"/>
    <property type="match status" value="1"/>
</dbReference>
<feature type="compositionally biased region" description="Basic and acidic residues" evidence="7">
    <location>
        <begin position="357"/>
        <end position="368"/>
    </location>
</feature>